<feature type="transmembrane region" description="Helical" evidence="7">
    <location>
        <begin position="203"/>
        <end position="220"/>
    </location>
</feature>
<name>A0A1N6RY68_9ACTN</name>
<evidence type="ECO:0000256" key="4">
    <source>
        <dbReference type="ARBA" id="ARBA00022989"/>
    </source>
</evidence>
<reference evidence="9" key="1">
    <citation type="submission" date="2017-01" db="EMBL/GenBank/DDBJ databases">
        <authorList>
            <person name="Varghese N."/>
            <person name="Submissions S."/>
        </authorList>
    </citation>
    <scope>NUCLEOTIDE SEQUENCE [LARGE SCALE GENOMIC DNA]</scope>
    <source>
        <strain evidence="9">ATCC 12950</strain>
    </source>
</reference>
<dbReference type="RefSeq" id="WP_083743899.1">
    <property type="nucleotide sequence ID" value="NZ_FTNI01000001.1"/>
</dbReference>
<evidence type="ECO:0000313" key="9">
    <source>
        <dbReference type="Proteomes" id="UP000186096"/>
    </source>
</evidence>
<dbReference type="InterPro" id="IPR036259">
    <property type="entry name" value="MFS_trans_sf"/>
</dbReference>
<sequence>MAEPSSTAETQAESQAESPDGSQNDSAALRSPARVKAGYGSVFAVKEFRAIFAAHVLSMMGGVFADASLAVLVFRRTGSAPLTALVFALGFLPYALSGILLSGVADRYPARRVLVACDLLSACCVASMAVPVTPLAVLFVLRFAVSMMSPLFTGTRAASLADILPDDLYVLGRSLVRMVSQGSQIVGYGLGGLALVWLSPRTALYVTVGTFLGSALLLRLGTRARPARMSGGEAMMRASLATTRRLLGTPRVRALLLMWWIPPMFFIMAEGTAAPFADAAGAGSVGFGLFMAAMPAGTAVGEVLAGTVLGAAARERIALPLAAGSMLPMAAFAVHPPLSLAIALLLVTGLCAAYTLGMDQWFVQAVPATMRGGAMSLLGAGLMTLQGLGVAAGGAVAALVPPYAVIGGAGVVGTACVFVVLRSVRATRATATTPA</sequence>
<feature type="transmembrane region" description="Helical" evidence="7">
    <location>
        <begin position="403"/>
        <end position="421"/>
    </location>
</feature>
<keyword evidence="3 7" id="KW-0812">Transmembrane</keyword>
<dbReference type="OrthoDB" id="3227279at2"/>
<keyword evidence="4 7" id="KW-1133">Transmembrane helix</keyword>
<gene>
    <name evidence="8" type="ORF">SAMN05421833_101545</name>
</gene>
<feature type="transmembrane region" description="Helical" evidence="7">
    <location>
        <begin position="377"/>
        <end position="397"/>
    </location>
</feature>
<dbReference type="Proteomes" id="UP000186096">
    <property type="component" value="Unassembled WGS sequence"/>
</dbReference>
<feature type="transmembrane region" description="Helical" evidence="7">
    <location>
        <begin position="340"/>
        <end position="357"/>
    </location>
</feature>
<evidence type="ECO:0000256" key="2">
    <source>
        <dbReference type="ARBA" id="ARBA00022475"/>
    </source>
</evidence>
<keyword evidence="9" id="KW-1185">Reference proteome</keyword>
<dbReference type="PANTHER" id="PTHR23513:SF11">
    <property type="entry name" value="STAPHYLOFERRIN A TRANSPORTER"/>
    <property type="match status" value="1"/>
</dbReference>
<dbReference type="PANTHER" id="PTHR23513">
    <property type="entry name" value="INTEGRAL MEMBRANE EFFLUX PROTEIN-RELATED"/>
    <property type="match status" value="1"/>
</dbReference>
<evidence type="ECO:0000256" key="3">
    <source>
        <dbReference type="ARBA" id="ARBA00022692"/>
    </source>
</evidence>
<feature type="transmembrane region" description="Helical" evidence="7">
    <location>
        <begin position="283"/>
        <end position="305"/>
    </location>
</feature>
<dbReference type="STRING" id="58117.SAMN05421833_101545"/>
<dbReference type="Pfam" id="PF07690">
    <property type="entry name" value="MFS_1"/>
    <property type="match status" value="1"/>
</dbReference>
<feature type="transmembrane region" description="Helical" evidence="7">
    <location>
        <begin position="113"/>
        <end position="130"/>
    </location>
</feature>
<dbReference type="CDD" id="cd06173">
    <property type="entry name" value="MFS_MefA_like"/>
    <property type="match status" value="1"/>
</dbReference>
<comment type="subcellular location">
    <subcellularLocation>
        <location evidence="1">Cell membrane</location>
        <topology evidence="1">Multi-pass membrane protein</topology>
    </subcellularLocation>
</comment>
<feature type="compositionally biased region" description="Polar residues" evidence="6">
    <location>
        <begin position="1"/>
        <end position="26"/>
    </location>
</feature>
<proteinExistence type="predicted"/>
<keyword evidence="2" id="KW-1003">Cell membrane</keyword>
<dbReference type="SUPFAM" id="SSF103473">
    <property type="entry name" value="MFS general substrate transporter"/>
    <property type="match status" value="1"/>
</dbReference>
<dbReference type="Gene3D" id="1.20.1250.20">
    <property type="entry name" value="MFS general substrate transporter like domains"/>
    <property type="match status" value="1"/>
</dbReference>
<dbReference type="AlphaFoldDB" id="A0A1N6RY68"/>
<feature type="transmembrane region" description="Helical" evidence="7">
    <location>
        <begin position="254"/>
        <end position="277"/>
    </location>
</feature>
<evidence type="ECO:0000256" key="7">
    <source>
        <dbReference type="SAM" id="Phobius"/>
    </source>
</evidence>
<organism evidence="8 9">
    <name type="scientific">Microbispora rosea</name>
    <dbReference type="NCBI Taxonomy" id="58117"/>
    <lineage>
        <taxon>Bacteria</taxon>
        <taxon>Bacillati</taxon>
        <taxon>Actinomycetota</taxon>
        <taxon>Actinomycetes</taxon>
        <taxon>Streptosporangiales</taxon>
        <taxon>Streptosporangiaceae</taxon>
        <taxon>Microbispora</taxon>
    </lineage>
</organism>
<dbReference type="EMBL" id="FTNI01000001">
    <property type="protein sequence ID" value="SIQ33803.1"/>
    <property type="molecule type" value="Genomic_DNA"/>
</dbReference>
<keyword evidence="5 7" id="KW-0472">Membrane</keyword>
<evidence type="ECO:0000256" key="5">
    <source>
        <dbReference type="ARBA" id="ARBA00023136"/>
    </source>
</evidence>
<protein>
    <submittedName>
        <fullName evidence="8">Predicted arabinose efflux permease, MFS family</fullName>
    </submittedName>
</protein>
<dbReference type="GO" id="GO:0005886">
    <property type="term" value="C:plasma membrane"/>
    <property type="evidence" value="ECO:0007669"/>
    <property type="project" value="UniProtKB-SubCell"/>
</dbReference>
<feature type="region of interest" description="Disordered" evidence="6">
    <location>
        <begin position="1"/>
        <end position="27"/>
    </location>
</feature>
<feature type="transmembrane region" description="Helical" evidence="7">
    <location>
        <begin position="317"/>
        <end position="334"/>
    </location>
</feature>
<evidence type="ECO:0000256" key="1">
    <source>
        <dbReference type="ARBA" id="ARBA00004651"/>
    </source>
</evidence>
<feature type="transmembrane region" description="Helical" evidence="7">
    <location>
        <begin position="80"/>
        <end position="101"/>
    </location>
</feature>
<dbReference type="GO" id="GO:0022857">
    <property type="term" value="F:transmembrane transporter activity"/>
    <property type="evidence" value="ECO:0007669"/>
    <property type="project" value="InterPro"/>
</dbReference>
<feature type="transmembrane region" description="Helical" evidence="7">
    <location>
        <begin position="50"/>
        <end position="74"/>
    </location>
</feature>
<dbReference type="InterPro" id="IPR011701">
    <property type="entry name" value="MFS"/>
</dbReference>
<accession>A0A1N6RY68</accession>
<evidence type="ECO:0000256" key="6">
    <source>
        <dbReference type="SAM" id="MobiDB-lite"/>
    </source>
</evidence>
<evidence type="ECO:0000313" key="8">
    <source>
        <dbReference type="EMBL" id="SIQ33803.1"/>
    </source>
</evidence>